<comment type="function">
    <text evidence="8">One of the essential components for the initiation of protein synthesis. Protects formylmethionyl-tRNA from spontaneous hydrolysis and promotes its binding to the 30S ribosomal subunits. Also involved in the hydrolysis of GTP during the formation of the 70S ribosomal complex.</text>
</comment>
<dbReference type="SUPFAM" id="SSF52156">
    <property type="entry name" value="Initiation factor IF2/eIF5b, domain 3"/>
    <property type="match status" value="1"/>
</dbReference>
<dbReference type="Pfam" id="PF22042">
    <property type="entry name" value="EF-G_D2"/>
    <property type="match status" value="1"/>
</dbReference>
<evidence type="ECO:0000256" key="3">
    <source>
        <dbReference type="ARBA" id="ARBA00022540"/>
    </source>
</evidence>
<comment type="similarity">
    <text evidence="1 8">Belongs to the TRAFAC class translation factor GTPase superfamily. Classic translation factor GTPase family. IF-2 subfamily.</text>
</comment>
<dbReference type="Gene3D" id="3.40.50.10050">
    <property type="entry name" value="Translation initiation factor IF- 2, domain 3"/>
    <property type="match status" value="1"/>
</dbReference>
<evidence type="ECO:0000256" key="9">
    <source>
        <dbReference type="SAM" id="MobiDB-lite"/>
    </source>
</evidence>
<dbReference type="NCBIfam" id="TIGR00231">
    <property type="entry name" value="small_GTP"/>
    <property type="match status" value="1"/>
</dbReference>
<organism evidence="11 12">
    <name type="scientific">Candidatus Jorgensenbacteria bacterium RIFCSPLOWO2_01_FULL_45_25b</name>
    <dbReference type="NCBI Taxonomy" id="1798471"/>
    <lineage>
        <taxon>Bacteria</taxon>
        <taxon>Candidatus Joergenseniibacteriota</taxon>
    </lineage>
</organism>
<dbReference type="Gene3D" id="3.40.50.300">
    <property type="entry name" value="P-loop containing nucleotide triphosphate hydrolases"/>
    <property type="match status" value="1"/>
</dbReference>
<feature type="compositionally biased region" description="Polar residues" evidence="9">
    <location>
        <begin position="280"/>
        <end position="289"/>
    </location>
</feature>
<dbReference type="AlphaFoldDB" id="A0A1F6BVJ6"/>
<dbReference type="Pfam" id="PF11987">
    <property type="entry name" value="IF-2"/>
    <property type="match status" value="1"/>
</dbReference>
<accession>A0A1F6BVJ6</accession>
<gene>
    <name evidence="11" type="ORF">A3A21_03085</name>
</gene>
<dbReference type="PANTHER" id="PTHR43381">
    <property type="entry name" value="TRANSLATION INITIATION FACTOR IF-2-RELATED"/>
    <property type="match status" value="1"/>
</dbReference>
<reference evidence="11 12" key="1">
    <citation type="journal article" date="2016" name="Nat. Commun.">
        <title>Thousands of microbial genomes shed light on interconnected biogeochemical processes in an aquifer system.</title>
        <authorList>
            <person name="Anantharaman K."/>
            <person name="Brown C.T."/>
            <person name="Hug L.A."/>
            <person name="Sharon I."/>
            <person name="Castelle C.J."/>
            <person name="Probst A.J."/>
            <person name="Thomas B.C."/>
            <person name="Singh A."/>
            <person name="Wilkins M.J."/>
            <person name="Karaoz U."/>
            <person name="Brodie E.L."/>
            <person name="Williams K.H."/>
            <person name="Hubbard S.S."/>
            <person name="Banfield J.F."/>
        </authorList>
    </citation>
    <scope>NUCLEOTIDE SEQUENCE [LARGE SCALE GENOMIC DNA]</scope>
</reference>
<dbReference type="InterPro" id="IPR005225">
    <property type="entry name" value="Small_GTP-bd"/>
</dbReference>
<evidence type="ECO:0000256" key="7">
    <source>
        <dbReference type="NCBIfam" id="TIGR00487"/>
    </source>
</evidence>
<dbReference type="SUPFAM" id="SSF52540">
    <property type="entry name" value="P-loop containing nucleoside triphosphate hydrolases"/>
    <property type="match status" value="1"/>
</dbReference>
<keyword evidence="6" id="KW-0342">GTP-binding</keyword>
<keyword evidence="4" id="KW-0547">Nucleotide-binding</keyword>
<dbReference type="CDD" id="cd01887">
    <property type="entry name" value="IF2_eIF5B"/>
    <property type="match status" value="1"/>
</dbReference>
<evidence type="ECO:0000256" key="2">
    <source>
        <dbReference type="ARBA" id="ARBA00020675"/>
    </source>
</evidence>
<evidence type="ECO:0000313" key="11">
    <source>
        <dbReference type="EMBL" id="OGG40940.1"/>
    </source>
</evidence>
<dbReference type="Proteomes" id="UP000176996">
    <property type="component" value="Unassembled WGS sequence"/>
</dbReference>
<dbReference type="Pfam" id="PF00009">
    <property type="entry name" value="GTP_EFTU"/>
    <property type="match status" value="1"/>
</dbReference>
<dbReference type="InterPro" id="IPR009000">
    <property type="entry name" value="Transl_B-barrel_sf"/>
</dbReference>
<sequence>MLKKRPPIIAVMGHVDHGKTTLLDAIRKTDVATREAGGITQAIGAYEITHGSQPITFIDTPGHEAFKAMRACGAEGADLAILVVASDDGVKPQTKEAIECVNKAKTPFIVAINKTDLPGADIEKTKNDLAQNDVYLEGYGGNVSWHAISAKTGEGINELLDLVVLATDLEELTCDNEACSEGIVLRSMRDSRRGVVVSGIIKNGALKIGLAIATQTAKGKIKILENTAGDQVSELAPSAPFLILGFEDLPKVGETFYAGENEKEIQEKAAHSAESKETRNQTSQGNPNDSLKVILKADEYASLEALKGIMEKTKTRDAKIYIADASVGNITENDIKNAGSVNAMIVGFKTKVDKAAENLARVQKVELFVSNIIYELEKTTKAHLEKNYRKPTGILEVLKVFGERNERGQIIGGKVTEGIIKNKSTFEITKDGELVGNGKIINLQTEKQNAGEVGTEKECGMLVECDSPIQPGNKLFFFE</sequence>
<proteinExistence type="inferred from homology"/>
<dbReference type="InterPro" id="IPR023115">
    <property type="entry name" value="TIF_IF2_dom3"/>
</dbReference>
<evidence type="ECO:0000256" key="4">
    <source>
        <dbReference type="ARBA" id="ARBA00022741"/>
    </source>
</evidence>
<dbReference type="InterPro" id="IPR000795">
    <property type="entry name" value="T_Tr_GTP-bd_dom"/>
</dbReference>
<dbReference type="GO" id="GO:0005737">
    <property type="term" value="C:cytoplasm"/>
    <property type="evidence" value="ECO:0007669"/>
    <property type="project" value="UniProtKB-UniRule"/>
</dbReference>
<evidence type="ECO:0000256" key="1">
    <source>
        <dbReference type="ARBA" id="ARBA00007733"/>
    </source>
</evidence>
<dbReference type="GO" id="GO:0003743">
    <property type="term" value="F:translation initiation factor activity"/>
    <property type="evidence" value="ECO:0007669"/>
    <property type="project" value="UniProtKB-UniRule"/>
</dbReference>
<comment type="caution">
    <text evidence="11">The sequence shown here is derived from an EMBL/GenBank/DDBJ whole genome shotgun (WGS) entry which is preliminary data.</text>
</comment>
<protein>
    <recommendedName>
        <fullName evidence="2 7">Translation initiation factor IF-2</fullName>
    </recommendedName>
</protein>
<dbReference type="SUPFAM" id="SSF50447">
    <property type="entry name" value="Translation proteins"/>
    <property type="match status" value="2"/>
</dbReference>
<evidence type="ECO:0000313" key="12">
    <source>
        <dbReference type="Proteomes" id="UP000176996"/>
    </source>
</evidence>
<dbReference type="Gene3D" id="2.40.30.10">
    <property type="entry name" value="Translation factors"/>
    <property type="match status" value="2"/>
</dbReference>
<dbReference type="NCBIfam" id="TIGR00487">
    <property type="entry name" value="IF-2"/>
    <property type="match status" value="1"/>
</dbReference>
<dbReference type="InterPro" id="IPR053905">
    <property type="entry name" value="EF-G-like_DII"/>
</dbReference>
<dbReference type="PROSITE" id="PS51722">
    <property type="entry name" value="G_TR_2"/>
    <property type="match status" value="1"/>
</dbReference>
<evidence type="ECO:0000256" key="6">
    <source>
        <dbReference type="ARBA" id="ARBA00023134"/>
    </source>
</evidence>
<dbReference type="InterPro" id="IPR036925">
    <property type="entry name" value="TIF_IF2_dom3_sf"/>
</dbReference>
<dbReference type="FunFam" id="3.40.50.300:FF:000019">
    <property type="entry name" value="Translation initiation factor IF-2"/>
    <property type="match status" value="1"/>
</dbReference>
<dbReference type="InterPro" id="IPR027417">
    <property type="entry name" value="P-loop_NTPase"/>
</dbReference>
<feature type="region of interest" description="Disordered" evidence="9">
    <location>
        <begin position="265"/>
        <end position="289"/>
    </location>
</feature>
<dbReference type="FunFam" id="3.40.50.10050:FF:000001">
    <property type="entry name" value="Translation initiation factor IF-2"/>
    <property type="match status" value="1"/>
</dbReference>
<dbReference type="STRING" id="1798471.A3A21_03085"/>
<dbReference type="EMBL" id="MFKK01000016">
    <property type="protein sequence ID" value="OGG40940.1"/>
    <property type="molecule type" value="Genomic_DNA"/>
</dbReference>
<dbReference type="InterPro" id="IPR015760">
    <property type="entry name" value="TIF_IF2"/>
</dbReference>
<dbReference type="GO" id="GO:0005525">
    <property type="term" value="F:GTP binding"/>
    <property type="evidence" value="ECO:0007669"/>
    <property type="project" value="UniProtKB-KW"/>
</dbReference>
<keyword evidence="3 8" id="KW-0396">Initiation factor</keyword>
<evidence type="ECO:0000256" key="8">
    <source>
        <dbReference type="RuleBase" id="RU000644"/>
    </source>
</evidence>
<dbReference type="GO" id="GO:0003924">
    <property type="term" value="F:GTPase activity"/>
    <property type="evidence" value="ECO:0007669"/>
    <property type="project" value="InterPro"/>
</dbReference>
<name>A0A1F6BVJ6_9BACT</name>
<evidence type="ECO:0000259" key="10">
    <source>
        <dbReference type="PROSITE" id="PS51722"/>
    </source>
</evidence>
<feature type="compositionally biased region" description="Basic and acidic residues" evidence="9">
    <location>
        <begin position="265"/>
        <end position="279"/>
    </location>
</feature>
<dbReference type="InterPro" id="IPR000178">
    <property type="entry name" value="TF_IF2_bacterial-like"/>
</dbReference>
<dbReference type="PANTHER" id="PTHR43381:SF4">
    <property type="entry name" value="EUKARYOTIC TRANSLATION INITIATION FACTOR 5B"/>
    <property type="match status" value="1"/>
</dbReference>
<feature type="domain" description="Tr-type G" evidence="10">
    <location>
        <begin position="4"/>
        <end position="173"/>
    </location>
</feature>
<keyword evidence="5 8" id="KW-0648">Protein biosynthesis</keyword>
<evidence type="ECO:0000256" key="5">
    <source>
        <dbReference type="ARBA" id="ARBA00022917"/>
    </source>
</evidence>